<accession>A0A699IGG1</accession>
<feature type="region of interest" description="Disordered" evidence="1">
    <location>
        <begin position="124"/>
        <end position="153"/>
    </location>
</feature>
<name>A0A699IGG1_TANCI</name>
<feature type="region of interest" description="Disordered" evidence="1">
    <location>
        <begin position="666"/>
        <end position="685"/>
    </location>
</feature>
<evidence type="ECO:0000256" key="1">
    <source>
        <dbReference type="SAM" id="MobiDB-lite"/>
    </source>
</evidence>
<protein>
    <recommendedName>
        <fullName evidence="3">Synaptobrevin, longin-like domain protein</fullName>
    </recommendedName>
</protein>
<sequence>MYALTFKPTVYLSHIRQFWSTARIETTEEGTKILATIDGNLRTIFESSIRRNLRLNDEARISYLSNAELFENLTLMGYNISQNQKFIFQKGQFSHQWKYLIHTIMHFTQRARIAQSLALPPVADEPASPLRDVSQGEACPTVSSLDAEQNRPAKAQSELVSRFEAQELEINSLKARIKLLKDKDRGVQNTLEMMPQSRGGATILASRVAEVPTGSGSIPPAIGVPTGSGSIPPAIGVPTGSGSIPPAIGVPTGSDMVPTAGLIFATASVVTPYTRRKGKEIMVESETLKKKKIARDAKIARIHVEEELQIMIDGLDRNNKTVAKYLQEYHQFATELPIERRIKLISDLVRYQDNYAKEEAKRFKRKGIRFEQESAKKLKTLEEVHKEVKTPDKVPEEKVKEMMQLVPIKEVYLEALQVKHPIIDWKVHTEGQRSYWKITRLGGSSANYQFFMNLLKHLDREDLNQLWALVKKSLNIRPASSDKEMELWVELKRLYEPDVKDQLWTHTHNMMHALVEWKLYDSCRVHHVTSKDNEIFMLIEKDYPLRKGQVIVMISYKLQVKNYSQMANDLILKIYKIASSPRQQVQAVAAIDDSLASPEHTTVETPMNMSPENKAHFESKKEVIHLILTGIGDEIYSTVDACQTAQEIWEAIERYKGKEIAKPITPPSELASKEYSDPKQAKRDKDMQKNLALIAKEFGHFAKEYRKPKRVKDSAYHKEKMLMCKQAEKGVSLQVEQYDWLADTNKEIDEQEFKAHYSYMTKIQEVPTADSGTDSEPLEKVQNDTGYNVFANDLQKSKSMCNTCIVETDDSNVIPDSSDMCEDDI</sequence>
<evidence type="ECO:0008006" key="3">
    <source>
        <dbReference type="Google" id="ProtNLM"/>
    </source>
</evidence>
<evidence type="ECO:0000313" key="2">
    <source>
        <dbReference type="EMBL" id="GEZ34081.1"/>
    </source>
</evidence>
<dbReference type="EMBL" id="BKCJ010267390">
    <property type="protein sequence ID" value="GEZ34081.1"/>
    <property type="molecule type" value="Genomic_DNA"/>
</dbReference>
<comment type="caution">
    <text evidence="2">The sequence shown here is derived from an EMBL/GenBank/DDBJ whole genome shotgun (WGS) entry which is preliminary data.</text>
</comment>
<gene>
    <name evidence="2" type="ORF">Tci_506054</name>
</gene>
<proteinExistence type="predicted"/>
<organism evidence="2">
    <name type="scientific">Tanacetum cinerariifolium</name>
    <name type="common">Dalmatian daisy</name>
    <name type="synonym">Chrysanthemum cinerariifolium</name>
    <dbReference type="NCBI Taxonomy" id="118510"/>
    <lineage>
        <taxon>Eukaryota</taxon>
        <taxon>Viridiplantae</taxon>
        <taxon>Streptophyta</taxon>
        <taxon>Embryophyta</taxon>
        <taxon>Tracheophyta</taxon>
        <taxon>Spermatophyta</taxon>
        <taxon>Magnoliopsida</taxon>
        <taxon>eudicotyledons</taxon>
        <taxon>Gunneridae</taxon>
        <taxon>Pentapetalae</taxon>
        <taxon>asterids</taxon>
        <taxon>campanulids</taxon>
        <taxon>Asterales</taxon>
        <taxon>Asteraceae</taxon>
        <taxon>Asteroideae</taxon>
        <taxon>Anthemideae</taxon>
        <taxon>Anthemidinae</taxon>
        <taxon>Tanacetum</taxon>
    </lineage>
</organism>
<reference evidence="2" key="1">
    <citation type="journal article" date="2019" name="Sci. Rep.">
        <title>Draft genome of Tanacetum cinerariifolium, the natural source of mosquito coil.</title>
        <authorList>
            <person name="Yamashiro T."/>
            <person name="Shiraishi A."/>
            <person name="Satake H."/>
            <person name="Nakayama K."/>
        </authorList>
    </citation>
    <scope>NUCLEOTIDE SEQUENCE</scope>
</reference>
<dbReference type="AlphaFoldDB" id="A0A699IGG1"/>
<feature type="compositionally biased region" description="Basic and acidic residues" evidence="1">
    <location>
        <begin position="671"/>
        <end position="685"/>
    </location>
</feature>